<proteinExistence type="predicted"/>
<comment type="caution">
    <text evidence="3">The sequence shown here is derived from an EMBL/GenBank/DDBJ whole genome shotgun (WGS) entry which is preliminary data.</text>
</comment>
<dbReference type="InterPro" id="IPR050268">
    <property type="entry name" value="NADH-dep_flavin_reductase"/>
</dbReference>
<dbReference type="EMBL" id="QJUI01000025">
    <property type="protein sequence ID" value="TBU72433.1"/>
    <property type="molecule type" value="Genomic_DNA"/>
</dbReference>
<dbReference type="InterPro" id="IPR002563">
    <property type="entry name" value="Flavin_Rdtase-like_dom"/>
</dbReference>
<evidence type="ECO:0000259" key="2">
    <source>
        <dbReference type="SMART" id="SM00903"/>
    </source>
</evidence>
<feature type="domain" description="Flavin reductase like" evidence="2">
    <location>
        <begin position="1"/>
        <end position="146"/>
    </location>
</feature>
<dbReference type="SUPFAM" id="SSF50475">
    <property type="entry name" value="FMN-binding split barrel"/>
    <property type="match status" value="1"/>
</dbReference>
<keyword evidence="1" id="KW-0560">Oxidoreductase</keyword>
<evidence type="ECO:0000313" key="4">
    <source>
        <dbReference type="Proteomes" id="UP000292302"/>
    </source>
</evidence>
<evidence type="ECO:0000313" key="3">
    <source>
        <dbReference type="EMBL" id="TBU72433.1"/>
    </source>
</evidence>
<name>A0A4Q9QGB4_9GAMM</name>
<dbReference type="PANTHER" id="PTHR30466">
    <property type="entry name" value="FLAVIN REDUCTASE"/>
    <property type="match status" value="1"/>
</dbReference>
<dbReference type="SMART" id="SM00903">
    <property type="entry name" value="Flavin_Reduct"/>
    <property type="match status" value="1"/>
</dbReference>
<dbReference type="Proteomes" id="UP000292302">
    <property type="component" value="Unassembled WGS sequence"/>
</dbReference>
<protein>
    <submittedName>
        <fullName evidence="3">Flavin reductase</fullName>
    </submittedName>
</protein>
<gene>
    <name evidence="3" type="ORF">DNK06_21995</name>
</gene>
<dbReference type="GO" id="GO:0010181">
    <property type="term" value="F:FMN binding"/>
    <property type="evidence" value="ECO:0007669"/>
    <property type="project" value="InterPro"/>
</dbReference>
<accession>A0A4Q9QGB4</accession>
<dbReference type="GO" id="GO:0042602">
    <property type="term" value="F:riboflavin reductase (NADPH) activity"/>
    <property type="evidence" value="ECO:0007669"/>
    <property type="project" value="TreeGrafter"/>
</dbReference>
<dbReference type="GO" id="GO:0006208">
    <property type="term" value="P:pyrimidine nucleobase catabolic process"/>
    <property type="evidence" value="ECO:0007669"/>
    <property type="project" value="TreeGrafter"/>
</dbReference>
<dbReference type="Pfam" id="PF01613">
    <property type="entry name" value="Flavin_Reduct"/>
    <property type="match status" value="1"/>
</dbReference>
<organism evidence="3 4">
    <name type="scientific">Phytopseudomonas daroniae</name>
    <dbReference type="NCBI Taxonomy" id="2487519"/>
    <lineage>
        <taxon>Bacteria</taxon>
        <taxon>Pseudomonadati</taxon>
        <taxon>Pseudomonadota</taxon>
        <taxon>Gammaproteobacteria</taxon>
        <taxon>Pseudomonadales</taxon>
        <taxon>Pseudomonadaceae</taxon>
        <taxon>Phytopseudomonas</taxon>
    </lineage>
</organism>
<keyword evidence="4" id="KW-1185">Reference proteome</keyword>
<dbReference type="OrthoDB" id="6401628at2"/>
<dbReference type="InterPro" id="IPR012349">
    <property type="entry name" value="Split_barrel_FMN-bd"/>
</dbReference>
<reference evidence="3 4" key="1">
    <citation type="submission" date="2018-06" db="EMBL/GenBank/DDBJ databases">
        <title>Three novel Pseudomonas species isolated from symptomatic oak.</title>
        <authorList>
            <person name="Bueno-Gonzalez V."/>
            <person name="Brady C."/>
        </authorList>
    </citation>
    <scope>NUCLEOTIDE SEQUENCE [LARGE SCALE GENOMIC DNA]</scope>
    <source>
        <strain evidence="3 4">P9A</strain>
    </source>
</reference>
<evidence type="ECO:0000256" key="1">
    <source>
        <dbReference type="ARBA" id="ARBA00023002"/>
    </source>
</evidence>
<dbReference type="AlphaFoldDB" id="A0A4Q9QGB4"/>
<dbReference type="PANTHER" id="PTHR30466:SF1">
    <property type="entry name" value="FMN REDUCTASE (NADH) RUTF"/>
    <property type="match status" value="1"/>
</dbReference>
<sequence>MRRLAASVSVITCTHEDQWFGLTATAVTSLCAEPASIITCINSSASMVPALTASQHFCVNVLRSEHVAVSSSFGGRLKGAERFCEGTWHAGENGVPYLADAQVNLFCEVETTLAYGTHIVVIGRVKALSFAEEISPLIYQNGLYVGTAPLAAAV</sequence>
<dbReference type="Gene3D" id="2.30.110.10">
    <property type="entry name" value="Electron Transport, Fmn-binding Protein, Chain A"/>
    <property type="match status" value="1"/>
</dbReference>